<gene>
    <name evidence="1" type="ORF">PUW25_25435</name>
</gene>
<keyword evidence="2" id="KW-1185">Reference proteome</keyword>
<evidence type="ECO:0000313" key="1">
    <source>
        <dbReference type="EMBL" id="WDI05154.1"/>
    </source>
</evidence>
<dbReference type="Proteomes" id="UP001221519">
    <property type="component" value="Plasmid unnamed1"/>
</dbReference>
<proteinExistence type="predicted"/>
<accession>A0ABY7XHH4</accession>
<dbReference type="EMBL" id="CP118109">
    <property type="protein sequence ID" value="WDI05154.1"/>
    <property type="molecule type" value="Genomic_DNA"/>
</dbReference>
<protein>
    <submittedName>
        <fullName evidence="1">Uncharacterized protein</fullName>
    </submittedName>
</protein>
<name>A0ABY7XHH4_9BACL</name>
<sequence length="58" mass="6721">MAEERETKARKVPKVQVIIRDVDTDIKDHFDKIKPGDWATEARRLLSKAIESEQNEGK</sequence>
<dbReference type="RefSeq" id="WP_274338743.1">
    <property type="nucleotide sequence ID" value="NZ_CP118109.1"/>
</dbReference>
<organism evidence="1 2">
    <name type="scientific">Paenibacillus urinalis</name>
    <dbReference type="NCBI Taxonomy" id="521520"/>
    <lineage>
        <taxon>Bacteria</taxon>
        <taxon>Bacillati</taxon>
        <taxon>Bacillota</taxon>
        <taxon>Bacilli</taxon>
        <taxon>Bacillales</taxon>
        <taxon>Paenibacillaceae</taxon>
        <taxon>Paenibacillus</taxon>
    </lineage>
</organism>
<reference evidence="1 2" key="1">
    <citation type="submission" date="2023-02" db="EMBL/GenBank/DDBJ databases">
        <title>Pathogen: clinical or host-associated sample.</title>
        <authorList>
            <person name="Hergert J."/>
            <person name="Casey R."/>
            <person name="Wagner J."/>
            <person name="Young E.L."/>
            <person name="Oakeson K.F."/>
        </authorList>
    </citation>
    <scope>NUCLEOTIDE SEQUENCE [LARGE SCALE GENOMIC DNA]</scope>
    <source>
        <strain evidence="1 2">2022CK-00829</strain>
        <plasmid evidence="1 2">unnamed1</plasmid>
    </source>
</reference>
<evidence type="ECO:0000313" key="2">
    <source>
        <dbReference type="Proteomes" id="UP001221519"/>
    </source>
</evidence>
<keyword evidence="1" id="KW-0614">Plasmid</keyword>
<geneLocation type="plasmid" evidence="1 2">
    <name>unnamed1</name>
</geneLocation>